<dbReference type="Gene3D" id="3.90.1200.10">
    <property type="match status" value="1"/>
</dbReference>
<protein>
    <submittedName>
        <fullName evidence="3">Phosphotransferase</fullName>
    </submittedName>
</protein>
<evidence type="ECO:0000259" key="2">
    <source>
        <dbReference type="Pfam" id="PF01636"/>
    </source>
</evidence>
<evidence type="ECO:0000313" key="4">
    <source>
        <dbReference type="Proteomes" id="UP000585665"/>
    </source>
</evidence>
<feature type="domain" description="Aminoglycoside phosphotransferase" evidence="2">
    <location>
        <begin position="57"/>
        <end position="286"/>
    </location>
</feature>
<keyword evidence="4" id="KW-1185">Reference proteome</keyword>
<sequence length="386" mass="42417">MTETTHYAHGLGKTLKRPDWPELTAEDASAVLARFPRAGNFQKIAWRSPRPFSAAARIDTDRGGVFIKRHHHRLRSVSDLGEEHRLMAYLRAQGQPVVPVLCTDLGHGVLSDGVWCYEVHGLGDGVDVYQDRSSWTPFLTSGHARAAGGALAGLHRIMRAYDAPPRRSPLLINSDGLMRAPTPIATLEARLVHRPALAYFLAERPWRQDLVDHVLRPWHDDARAAMDAVPASWGHGDWHGSNLLWSSGEANASVATILDFGLADRTSALFDLATAIERGVIPWLDLEDGEPVAALDHLDAFLAGYGSVLPVTSSLLDALAAVLPVVHVDFALSEIDYFVDLLGDDEQADVAYGPYLLGHADWFGRPEGQRLLRHLRTLASRGVPFR</sequence>
<evidence type="ECO:0000256" key="1">
    <source>
        <dbReference type="ARBA" id="ARBA00038240"/>
    </source>
</evidence>
<proteinExistence type="inferred from homology"/>
<dbReference type="InterPro" id="IPR002575">
    <property type="entry name" value="Aminoglycoside_PTrfase"/>
</dbReference>
<dbReference type="PANTHER" id="PTHR21064:SF6">
    <property type="entry name" value="AMINOGLYCOSIDE PHOSPHOTRANSFERASE DOMAIN-CONTAINING PROTEIN"/>
    <property type="match status" value="1"/>
</dbReference>
<reference evidence="3 4" key="1">
    <citation type="submission" date="2020-06" db="EMBL/GenBank/DDBJ databases">
        <title>Description of novel acetic acid bacteria.</title>
        <authorList>
            <person name="Sombolestani A."/>
        </authorList>
    </citation>
    <scope>NUCLEOTIDE SEQUENCE [LARGE SCALE GENOMIC DNA]</scope>
    <source>
        <strain evidence="3 4">LMG 27010</strain>
    </source>
</reference>
<dbReference type="EMBL" id="JABXXR010000033">
    <property type="protein sequence ID" value="NVN40252.1"/>
    <property type="molecule type" value="Genomic_DNA"/>
</dbReference>
<accession>A0A850PE87</accession>
<dbReference type="Proteomes" id="UP000585665">
    <property type="component" value="Unassembled WGS sequence"/>
</dbReference>
<dbReference type="Pfam" id="PF01636">
    <property type="entry name" value="APH"/>
    <property type="match status" value="1"/>
</dbReference>
<dbReference type="SUPFAM" id="SSF56112">
    <property type="entry name" value="Protein kinase-like (PK-like)"/>
    <property type="match status" value="1"/>
</dbReference>
<dbReference type="GO" id="GO:0004413">
    <property type="term" value="F:homoserine kinase activity"/>
    <property type="evidence" value="ECO:0007669"/>
    <property type="project" value="TreeGrafter"/>
</dbReference>
<dbReference type="GO" id="GO:0009088">
    <property type="term" value="P:threonine biosynthetic process"/>
    <property type="evidence" value="ECO:0007669"/>
    <property type="project" value="TreeGrafter"/>
</dbReference>
<dbReference type="PANTHER" id="PTHR21064">
    <property type="entry name" value="AMINOGLYCOSIDE PHOSPHOTRANSFERASE DOMAIN-CONTAINING PROTEIN-RELATED"/>
    <property type="match status" value="1"/>
</dbReference>
<comment type="similarity">
    <text evidence="1">Belongs to the pseudomonas-type ThrB family.</text>
</comment>
<comment type="caution">
    <text evidence="3">The sequence shown here is derived from an EMBL/GenBank/DDBJ whole genome shotgun (WGS) entry which is preliminary data.</text>
</comment>
<gene>
    <name evidence="3" type="ORF">HUK82_06680</name>
</gene>
<dbReference type="AlphaFoldDB" id="A0A850PE87"/>
<dbReference type="InterPro" id="IPR011009">
    <property type="entry name" value="Kinase-like_dom_sf"/>
</dbReference>
<keyword evidence="3" id="KW-0808">Transferase</keyword>
<organism evidence="3 4">
    <name type="scientific">Ameyamaea chiangmaiensis</name>
    <dbReference type="NCBI Taxonomy" id="442969"/>
    <lineage>
        <taxon>Bacteria</taxon>
        <taxon>Pseudomonadati</taxon>
        <taxon>Pseudomonadota</taxon>
        <taxon>Alphaproteobacteria</taxon>
        <taxon>Acetobacterales</taxon>
        <taxon>Acetobacteraceae</taxon>
        <taxon>Ameyamaea</taxon>
    </lineage>
</organism>
<evidence type="ECO:0000313" key="3">
    <source>
        <dbReference type="EMBL" id="NVN40252.1"/>
    </source>
</evidence>
<dbReference type="RefSeq" id="WP_176613221.1">
    <property type="nucleotide sequence ID" value="NZ_JABXXR010000033.1"/>
</dbReference>
<name>A0A850PE87_9PROT</name>
<dbReference type="InterPro" id="IPR050249">
    <property type="entry name" value="Pseudomonas-type_ThrB"/>
</dbReference>